<dbReference type="GeneID" id="108559636"/>
<gene>
    <name evidence="9" type="primary">LOC108559636</name>
</gene>
<dbReference type="RefSeq" id="XP_017772458.1">
    <property type="nucleotide sequence ID" value="XM_017916969.1"/>
</dbReference>
<comment type="similarity">
    <text evidence="6">Belongs to the Hyccin family.</text>
</comment>
<keyword evidence="3" id="KW-1003">Cell membrane</keyword>
<accession>A0ABM1MD08</accession>
<sequence>MADVLVVDWIEEFEALTESEIHTYAAEQEHNHEVSIALHTIFEEDHNNKQMIIDRICQQLFAFYRSGESGLKKFAMQYIPHLVLLHLAHRKTYPSIETLIVSLYNLEVVDSKGQPRIKSFRVPSLAQSSMYHDSSNLDPAFLAENSLRRWEECNTKLVNWGPLPQVEALNAQNRQRVVTALVFLFNQQIASFNLQGIEYICRAISRIVSQGFQVTGGIRTSVDSDSFNISMMPRILVSSQLLLELLHIVYHALERDVSGAAQTLHDVTQRATYETYTDVLLAAHAITNLLHRSPAAYMPARSSNKQIITKSMITNASFRTKKLPDDIPIQHQEDAGGAGDASLDSIVEEGGSDAPDKKGFRGRSGSALKHLPKLSGLGKKPKLKSSPTPPRHSLEETPVTGGNSSIGMMEMKMNAGTGDQVSLVASNSNGSMQNELSLNTVHVSTV</sequence>
<keyword evidence="8" id="KW-1185">Reference proteome</keyword>
<evidence type="ECO:0000313" key="9">
    <source>
        <dbReference type="RefSeq" id="XP_017772458.1"/>
    </source>
</evidence>
<comment type="subcellular location">
    <subcellularLocation>
        <location evidence="1">Cell membrane</location>
    </subcellularLocation>
    <subcellularLocation>
        <location evidence="2">Cytoplasm</location>
        <location evidence="2">Cytosol</location>
    </subcellularLocation>
</comment>
<evidence type="ECO:0000313" key="8">
    <source>
        <dbReference type="Proteomes" id="UP000695000"/>
    </source>
</evidence>
<dbReference type="Pfam" id="PF09790">
    <property type="entry name" value="Hyccin"/>
    <property type="match status" value="1"/>
</dbReference>
<protein>
    <submittedName>
        <fullName evidence="9">Hyccin</fullName>
    </submittedName>
</protein>
<keyword evidence="4" id="KW-0963">Cytoplasm</keyword>
<evidence type="ECO:0000256" key="2">
    <source>
        <dbReference type="ARBA" id="ARBA00004514"/>
    </source>
</evidence>
<keyword evidence="5" id="KW-0472">Membrane</keyword>
<evidence type="ECO:0000256" key="6">
    <source>
        <dbReference type="ARBA" id="ARBA00034482"/>
    </source>
</evidence>
<dbReference type="Proteomes" id="UP000695000">
    <property type="component" value="Unplaced"/>
</dbReference>
<reference evidence="9" key="1">
    <citation type="submission" date="2025-08" db="UniProtKB">
        <authorList>
            <consortium name="RefSeq"/>
        </authorList>
    </citation>
    <scope>IDENTIFICATION</scope>
    <source>
        <tissue evidence="9">Whole Larva</tissue>
    </source>
</reference>
<name>A0ABM1MD08_NICVS</name>
<dbReference type="PANTHER" id="PTHR31220">
    <property type="entry name" value="HYCCIN RELATED"/>
    <property type="match status" value="1"/>
</dbReference>
<evidence type="ECO:0000256" key="7">
    <source>
        <dbReference type="SAM" id="MobiDB-lite"/>
    </source>
</evidence>
<proteinExistence type="inferred from homology"/>
<feature type="region of interest" description="Disordered" evidence="7">
    <location>
        <begin position="329"/>
        <end position="403"/>
    </location>
</feature>
<organism evidence="8 9">
    <name type="scientific">Nicrophorus vespilloides</name>
    <name type="common">Boreal carrion beetle</name>
    <dbReference type="NCBI Taxonomy" id="110193"/>
    <lineage>
        <taxon>Eukaryota</taxon>
        <taxon>Metazoa</taxon>
        <taxon>Ecdysozoa</taxon>
        <taxon>Arthropoda</taxon>
        <taxon>Hexapoda</taxon>
        <taxon>Insecta</taxon>
        <taxon>Pterygota</taxon>
        <taxon>Neoptera</taxon>
        <taxon>Endopterygota</taxon>
        <taxon>Coleoptera</taxon>
        <taxon>Polyphaga</taxon>
        <taxon>Staphyliniformia</taxon>
        <taxon>Silphidae</taxon>
        <taxon>Nicrophorinae</taxon>
        <taxon>Nicrophorus</taxon>
    </lineage>
</organism>
<evidence type="ECO:0000256" key="3">
    <source>
        <dbReference type="ARBA" id="ARBA00022475"/>
    </source>
</evidence>
<dbReference type="InterPro" id="IPR018619">
    <property type="entry name" value="Hyccin"/>
</dbReference>
<evidence type="ECO:0000256" key="4">
    <source>
        <dbReference type="ARBA" id="ARBA00022490"/>
    </source>
</evidence>
<evidence type="ECO:0000256" key="1">
    <source>
        <dbReference type="ARBA" id="ARBA00004236"/>
    </source>
</evidence>
<dbReference type="PANTHER" id="PTHR31220:SF1">
    <property type="entry name" value="GH21176P"/>
    <property type="match status" value="1"/>
</dbReference>
<evidence type="ECO:0000256" key="5">
    <source>
        <dbReference type="ARBA" id="ARBA00023136"/>
    </source>
</evidence>